<organism evidence="1">
    <name type="scientific">marine metagenome</name>
    <dbReference type="NCBI Taxonomy" id="408172"/>
    <lineage>
        <taxon>unclassified sequences</taxon>
        <taxon>metagenomes</taxon>
        <taxon>ecological metagenomes</taxon>
    </lineage>
</organism>
<proteinExistence type="predicted"/>
<sequence>MSTGAFVILAMFHLIPRESLFAIDLVKAKSKSSSGSTAQDEDQTILFVDDDAILYRSGTR</sequence>
<protein>
    <submittedName>
        <fullName evidence="1">Uncharacterized protein</fullName>
    </submittedName>
</protein>
<evidence type="ECO:0000313" key="1">
    <source>
        <dbReference type="EMBL" id="SVE11928.1"/>
    </source>
</evidence>
<dbReference type="AlphaFoldDB" id="A0A383AXQ5"/>
<name>A0A383AXQ5_9ZZZZ</name>
<reference evidence="1" key="1">
    <citation type="submission" date="2018-05" db="EMBL/GenBank/DDBJ databases">
        <authorList>
            <person name="Lanie J.A."/>
            <person name="Ng W.-L."/>
            <person name="Kazmierczak K.M."/>
            <person name="Andrzejewski T.M."/>
            <person name="Davidsen T.M."/>
            <person name="Wayne K.J."/>
            <person name="Tettelin H."/>
            <person name="Glass J.I."/>
            <person name="Rusch D."/>
            <person name="Podicherti R."/>
            <person name="Tsui H.-C.T."/>
            <person name="Winkler M.E."/>
        </authorList>
    </citation>
    <scope>NUCLEOTIDE SEQUENCE</scope>
</reference>
<gene>
    <name evidence="1" type="ORF">METZ01_LOCUS464782</name>
</gene>
<accession>A0A383AXQ5</accession>
<dbReference type="EMBL" id="UINC01195381">
    <property type="protein sequence ID" value="SVE11928.1"/>
    <property type="molecule type" value="Genomic_DNA"/>
</dbReference>
<feature type="non-terminal residue" evidence="1">
    <location>
        <position position="60"/>
    </location>
</feature>